<dbReference type="EMBL" id="JABVXQ010000002">
    <property type="protein sequence ID" value="KAF6125350.1"/>
    <property type="molecule type" value="Genomic_DNA"/>
</dbReference>
<feature type="compositionally biased region" description="Polar residues" evidence="1">
    <location>
        <begin position="8"/>
        <end position="21"/>
    </location>
</feature>
<gene>
    <name evidence="2" type="ORF">HJG60_009844</name>
</gene>
<evidence type="ECO:0000313" key="3">
    <source>
        <dbReference type="Proteomes" id="UP000664940"/>
    </source>
</evidence>
<sequence length="131" mass="14232">MWVDDGRTSSGHQSRASSSCQGNRLCCCCSAFPSPVPLLLLTFQLLSYWYHPVLLQLRPLHQTDVTSPAPAAICWQWLTIGNSSRGSRSTGAEGGESYPETSCFALAWLPSWALSCLLSPCLPKVEAKASQ</sequence>
<feature type="region of interest" description="Disordered" evidence="1">
    <location>
        <begin position="1"/>
        <end position="21"/>
    </location>
</feature>
<proteinExistence type="predicted"/>
<name>A0A834ELE7_9CHIR</name>
<organism evidence="2 3">
    <name type="scientific">Phyllostomus discolor</name>
    <name type="common">pale spear-nosed bat</name>
    <dbReference type="NCBI Taxonomy" id="89673"/>
    <lineage>
        <taxon>Eukaryota</taxon>
        <taxon>Metazoa</taxon>
        <taxon>Chordata</taxon>
        <taxon>Craniata</taxon>
        <taxon>Vertebrata</taxon>
        <taxon>Euteleostomi</taxon>
        <taxon>Mammalia</taxon>
        <taxon>Eutheria</taxon>
        <taxon>Laurasiatheria</taxon>
        <taxon>Chiroptera</taxon>
        <taxon>Yangochiroptera</taxon>
        <taxon>Phyllostomidae</taxon>
        <taxon>Phyllostominae</taxon>
        <taxon>Phyllostomus</taxon>
    </lineage>
</organism>
<dbReference type="Proteomes" id="UP000664940">
    <property type="component" value="Unassembled WGS sequence"/>
</dbReference>
<evidence type="ECO:0000256" key="1">
    <source>
        <dbReference type="SAM" id="MobiDB-lite"/>
    </source>
</evidence>
<protein>
    <submittedName>
        <fullName evidence="2">Uncharacterized protein</fullName>
    </submittedName>
</protein>
<dbReference type="AlphaFoldDB" id="A0A834ELE7"/>
<evidence type="ECO:0000313" key="2">
    <source>
        <dbReference type="EMBL" id="KAF6125350.1"/>
    </source>
</evidence>
<reference evidence="2 3" key="1">
    <citation type="journal article" date="2020" name="Nature">
        <title>Six reference-quality genomes reveal evolution of bat adaptations.</title>
        <authorList>
            <person name="Jebb D."/>
            <person name="Huang Z."/>
            <person name="Pippel M."/>
            <person name="Hughes G.M."/>
            <person name="Lavrichenko K."/>
            <person name="Devanna P."/>
            <person name="Winkler S."/>
            <person name="Jermiin L.S."/>
            <person name="Skirmuntt E.C."/>
            <person name="Katzourakis A."/>
            <person name="Burkitt-Gray L."/>
            <person name="Ray D.A."/>
            <person name="Sullivan K.A.M."/>
            <person name="Roscito J.G."/>
            <person name="Kirilenko B.M."/>
            <person name="Davalos L.M."/>
            <person name="Corthals A.P."/>
            <person name="Power M.L."/>
            <person name="Jones G."/>
            <person name="Ransome R.D."/>
            <person name="Dechmann D.K.N."/>
            <person name="Locatelli A.G."/>
            <person name="Puechmaille S.J."/>
            <person name="Fedrigo O."/>
            <person name="Jarvis E.D."/>
            <person name="Hiller M."/>
            <person name="Vernes S.C."/>
            <person name="Myers E.W."/>
            <person name="Teeling E.C."/>
        </authorList>
    </citation>
    <scope>NUCLEOTIDE SEQUENCE [LARGE SCALE GENOMIC DNA]</scope>
    <source>
        <strain evidence="2">Bat1K_MPI-CBG_1</strain>
    </source>
</reference>
<comment type="caution">
    <text evidence="2">The sequence shown here is derived from an EMBL/GenBank/DDBJ whole genome shotgun (WGS) entry which is preliminary data.</text>
</comment>
<accession>A0A834ELE7</accession>